<evidence type="ECO:0000259" key="11">
    <source>
        <dbReference type="PROSITE" id="PS50893"/>
    </source>
</evidence>
<dbReference type="GO" id="GO:0016887">
    <property type="term" value="F:ATP hydrolysis activity"/>
    <property type="evidence" value="ECO:0007669"/>
    <property type="project" value="InterPro"/>
</dbReference>
<comment type="catalytic activity">
    <reaction evidence="7">
        <text>a quaternary ammonium(out) + ATP + H2O = a quaternary ammonium(in) + ADP + phosphate + H(+)</text>
        <dbReference type="Rhea" id="RHEA:11036"/>
        <dbReference type="ChEBI" id="CHEBI:15377"/>
        <dbReference type="ChEBI" id="CHEBI:15378"/>
        <dbReference type="ChEBI" id="CHEBI:30616"/>
        <dbReference type="ChEBI" id="CHEBI:35267"/>
        <dbReference type="ChEBI" id="CHEBI:43474"/>
        <dbReference type="ChEBI" id="CHEBI:456216"/>
        <dbReference type="EC" id="7.6.2.9"/>
    </reaction>
</comment>
<dbReference type="InterPro" id="IPR027417">
    <property type="entry name" value="P-loop_NTPase"/>
</dbReference>
<keyword evidence="3" id="KW-0547">Nucleotide-binding</keyword>
<dbReference type="Gene3D" id="3.40.50.300">
    <property type="entry name" value="P-loop containing nucleotide triphosphate hydrolases"/>
    <property type="match status" value="1"/>
</dbReference>
<keyword evidence="6" id="KW-0472">Membrane</keyword>
<evidence type="ECO:0000313" key="13">
    <source>
        <dbReference type="Proteomes" id="UP000019772"/>
    </source>
</evidence>
<dbReference type="SMART" id="SM00382">
    <property type="entry name" value="AAA"/>
    <property type="match status" value="1"/>
</dbReference>
<name>X4ZR91_9BACL</name>
<organism evidence="12 13">
    <name type="scientific">Paenibacillus sabinae T27</name>
    <dbReference type="NCBI Taxonomy" id="1268072"/>
    <lineage>
        <taxon>Bacteria</taxon>
        <taxon>Bacillati</taxon>
        <taxon>Bacillota</taxon>
        <taxon>Bacilli</taxon>
        <taxon>Bacillales</taxon>
        <taxon>Paenibacillaceae</taxon>
        <taxon>Paenibacillus</taxon>
    </lineage>
</organism>
<dbReference type="PATRIC" id="fig|1268072.3.peg.4889"/>
<dbReference type="RefSeq" id="WP_038596272.1">
    <property type="nucleotide sequence ID" value="NZ_CP004078.1"/>
</dbReference>
<keyword evidence="13" id="KW-1185">Reference proteome</keyword>
<dbReference type="KEGG" id="psab:PSAB_23700"/>
<gene>
    <name evidence="12" type="ORF">PSAB_23700</name>
</gene>
<dbReference type="EC" id="7.6.2.9" evidence="9"/>
<keyword evidence="5" id="KW-1278">Translocase</keyword>
<keyword evidence="2" id="KW-1003">Cell membrane</keyword>
<reference evidence="12 13" key="1">
    <citation type="journal article" date="2014" name="PLoS Genet.">
        <title>Comparative Genomic Analysis of N2-Fixing and Non-N2-Fixing Paenibacillus spp.: Organization, Evolution and Expression of the Nitrogen Fixation Genes.</title>
        <authorList>
            <person name="Xie J.B."/>
            <person name="Du Z."/>
            <person name="Bai L."/>
            <person name="Tian C."/>
            <person name="Zhang Y."/>
            <person name="Xie J.Y."/>
            <person name="Wang T."/>
            <person name="Liu X."/>
            <person name="Chen X."/>
            <person name="Cheng Q."/>
            <person name="Chen S."/>
            <person name="Li J."/>
        </authorList>
    </citation>
    <scope>NUCLEOTIDE SEQUENCE [LARGE SCALE GENOMIC DNA]</scope>
    <source>
        <strain evidence="12 13">T27</strain>
    </source>
</reference>
<dbReference type="SUPFAM" id="SSF50331">
    <property type="entry name" value="MOP-like"/>
    <property type="match status" value="1"/>
</dbReference>
<dbReference type="HOGENOM" id="CLU_000604_1_1_9"/>
<dbReference type="PROSITE" id="PS50893">
    <property type="entry name" value="ABC_TRANSPORTER_2"/>
    <property type="match status" value="1"/>
</dbReference>
<evidence type="ECO:0000256" key="9">
    <source>
        <dbReference type="ARBA" id="ARBA00066388"/>
    </source>
</evidence>
<dbReference type="GO" id="GO:0005524">
    <property type="term" value="F:ATP binding"/>
    <property type="evidence" value="ECO:0007669"/>
    <property type="project" value="UniProtKB-KW"/>
</dbReference>
<dbReference type="InterPro" id="IPR003593">
    <property type="entry name" value="AAA+_ATPase"/>
</dbReference>
<dbReference type="Proteomes" id="UP000019772">
    <property type="component" value="Chromosome"/>
</dbReference>
<dbReference type="InterPro" id="IPR047641">
    <property type="entry name" value="ABC_transpr_MalK/UgpC-like"/>
</dbReference>
<evidence type="ECO:0000256" key="6">
    <source>
        <dbReference type="ARBA" id="ARBA00023136"/>
    </source>
</evidence>
<evidence type="ECO:0000256" key="8">
    <source>
        <dbReference type="ARBA" id="ARBA00063934"/>
    </source>
</evidence>
<dbReference type="InterPro" id="IPR017871">
    <property type="entry name" value="ABC_transporter-like_CS"/>
</dbReference>
<dbReference type="InterPro" id="IPR008995">
    <property type="entry name" value="Mo/tungstate-bd_C_term_dom"/>
</dbReference>
<dbReference type="InterPro" id="IPR013611">
    <property type="entry name" value="Transp-assoc_OB_typ2"/>
</dbReference>
<dbReference type="eggNOG" id="COG3842">
    <property type="taxonomic scope" value="Bacteria"/>
</dbReference>
<dbReference type="InterPro" id="IPR003439">
    <property type="entry name" value="ABC_transporter-like_ATP-bd"/>
</dbReference>
<dbReference type="Gene3D" id="2.40.50.140">
    <property type="entry name" value="Nucleic acid-binding proteins"/>
    <property type="match status" value="1"/>
</dbReference>
<evidence type="ECO:0000313" key="12">
    <source>
        <dbReference type="EMBL" id="AHV99627.1"/>
    </source>
</evidence>
<dbReference type="SUPFAM" id="SSF52540">
    <property type="entry name" value="P-loop containing nucleoside triphosphate hydrolases"/>
    <property type="match status" value="1"/>
</dbReference>
<dbReference type="AlphaFoldDB" id="X4ZR91"/>
<evidence type="ECO:0000256" key="7">
    <source>
        <dbReference type="ARBA" id="ARBA00052482"/>
    </source>
</evidence>
<comment type="subunit">
    <text evidence="8">The complex is composed of two ATP-binding proteins (OpuCA), two transmembrane proteins (OpuCB and OpuCD) and a solute-binding protein (OpuCC).</text>
</comment>
<dbReference type="GO" id="GO:0055052">
    <property type="term" value="C:ATP-binding cassette (ABC) transporter complex, substrate-binding subunit-containing"/>
    <property type="evidence" value="ECO:0007669"/>
    <property type="project" value="TreeGrafter"/>
</dbReference>
<dbReference type="PROSITE" id="PS00211">
    <property type="entry name" value="ABC_TRANSPORTER_1"/>
    <property type="match status" value="1"/>
</dbReference>
<dbReference type="PANTHER" id="PTHR43875">
    <property type="entry name" value="MALTODEXTRIN IMPORT ATP-BINDING PROTEIN MSMX"/>
    <property type="match status" value="1"/>
</dbReference>
<keyword evidence="1" id="KW-0813">Transport</keyword>
<dbReference type="STRING" id="1268072.PSAB_23700"/>
<dbReference type="OrthoDB" id="9802264at2"/>
<evidence type="ECO:0000256" key="2">
    <source>
        <dbReference type="ARBA" id="ARBA00022475"/>
    </source>
</evidence>
<evidence type="ECO:0000256" key="4">
    <source>
        <dbReference type="ARBA" id="ARBA00022840"/>
    </source>
</evidence>
<feature type="domain" description="ABC transporter" evidence="11">
    <location>
        <begin position="8"/>
        <end position="238"/>
    </location>
</feature>
<proteinExistence type="predicted"/>
<evidence type="ECO:0000256" key="3">
    <source>
        <dbReference type="ARBA" id="ARBA00022741"/>
    </source>
</evidence>
<dbReference type="Gene3D" id="2.40.50.100">
    <property type="match status" value="1"/>
</dbReference>
<sequence>MIDKKVMISLKNITKKFGHVTVVNQLNLDIYEGEMLTLLGSSGCGKSTTLNMITGSLTPESGEIHIRGKDLTHVPSHKREIGLVFQNFALFPHMTVFEIVEFPLKIRKENKKERRVKVMEMLRLVQLDHLAERYPRELSGGQQQRVGLARALIYQPKVVLFDEPLSNLDAKLREELRFEIMNLKDKLKFTSIYVTHDQEEALTLSDRIAVMKNGVIQQLGTPLEIYNEPQTPFVADFVGVSNKMVGQCVDKDNGHASIQMDGFQLRGVVKQDEIQKGDKVIIFIRPEDIQIGNEGSAEENTLQGEVRNIVFSGERKECMVGASEGETIRLYVNKQSDIAIGQRLYIHLPSDSCKIFKHEEMEVKR</sequence>
<dbReference type="GO" id="GO:0015418">
    <property type="term" value="F:ABC-type quaternary ammonium compound transporting activity"/>
    <property type="evidence" value="ECO:0007669"/>
    <property type="project" value="UniProtKB-EC"/>
</dbReference>
<protein>
    <recommendedName>
        <fullName evidence="10">Carnitine transport ATP-binding protein OpuCA</fullName>
        <ecNumber evidence="9">7.6.2.9</ecNumber>
    </recommendedName>
</protein>
<dbReference type="PANTHER" id="PTHR43875:SF15">
    <property type="entry name" value="TREHALOSE IMPORT ATP-BINDING PROTEIN SUGC"/>
    <property type="match status" value="1"/>
</dbReference>
<dbReference type="Pfam" id="PF08402">
    <property type="entry name" value="TOBE_2"/>
    <property type="match status" value="1"/>
</dbReference>
<keyword evidence="4 12" id="KW-0067">ATP-binding</keyword>
<dbReference type="Pfam" id="PF00005">
    <property type="entry name" value="ABC_tran"/>
    <property type="match status" value="1"/>
</dbReference>
<dbReference type="EMBL" id="CP004078">
    <property type="protein sequence ID" value="AHV99627.1"/>
    <property type="molecule type" value="Genomic_DNA"/>
</dbReference>
<dbReference type="FunFam" id="3.40.50.300:FF:000425">
    <property type="entry name" value="Probable ABC transporter, ATP-binding subunit"/>
    <property type="match status" value="1"/>
</dbReference>
<evidence type="ECO:0000256" key="10">
    <source>
        <dbReference type="ARBA" id="ARBA00070305"/>
    </source>
</evidence>
<evidence type="ECO:0000256" key="1">
    <source>
        <dbReference type="ARBA" id="ARBA00022448"/>
    </source>
</evidence>
<accession>X4ZR91</accession>
<evidence type="ECO:0000256" key="5">
    <source>
        <dbReference type="ARBA" id="ARBA00022967"/>
    </source>
</evidence>
<dbReference type="InterPro" id="IPR012340">
    <property type="entry name" value="NA-bd_OB-fold"/>
</dbReference>